<protein>
    <submittedName>
        <fullName evidence="2 3">Serine protease 27</fullName>
    </submittedName>
</protein>
<organism evidence="2">
    <name type="scientific">Anopheles sinensis</name>
    <name type="common">Mosquito</name>
    <dbReference type="NCBI Taxonomy" id="74873"/>
    <lineage>
        <taxon>Eukaryota</taxon>
        <taxon>Metazoa</taxon>
        <taxon>Ecdysozoa</taxon>
        <taxon>Arthropoda</taxon>
        <taxon>Hexapoda</taxon>
        <taxon>Insecta</taxon>
        <taxon>Pterygota</taxon>
        <taxon>Neoptera</taxon>
        <taxon>Endopterygota</taxon>
        <taxon>Diptera</taxon>
        <taxon>Nematocera</taxon>
        <taxon>Culicoidea</taxon>
        <taxon>Culicidae</taxon>
        <taxon>Anophelinae</taxon>
        <taxon>Anopheles</taxon>
    </lineage>
</organism>
<keyword evidence="4" id="KW-1185">Reference proteome</keyword>
<evidence type="ECO:0000313" key="4">
    <source>
        <dbReference type="Proteomes" id="UP000030765"/>
    </source>
</evidence>
<dbReference type="VEuPathDB" id="VectorBase:ASIC012903"/>
<feature type="region of interest" description="Disordered" evidence="1">
    <location>
        <begin position="56"/>
        <end position="78"/>
    </location>
</feature>
<proteinExistence type="predicted"/>
<reference evidence="3" key="2">
    <citation type="submission" date="2020-05" db="UniProtKB">
        <authorList>
            <consortium name="EnsemblMetazoa"/>
        </authorList>
    </citation>
    <scope>IDENTIFICATION</scope>
</reference>
<dbReference type="GO" id="GO:0006508">
    <property type="term" value="P:proteolysis"/>
    <property type="evidence" value="ECO:0007669"/>
    <property type="project" value="UniProtKB-KW"/>
</dbReference>
<keyword evidence="2" id="KW-0378">Hydrolase</keyword>
<dbReference type="EMBL" id="ATLV01020271">
    <property type="status" value="NOT_ANNOTATED_CDS"/>
    <property type="molecule type" value="Genomic_DNA"/>
</dbReference>
<evidence type="ECO:0000256" key="1">
    <source>
        <dbReference type="SAM" id="MobiDB-lite"/>
    </source>
</evidence>
<sequence length="142" mass="15459">MVPHSNASKANKCRELMEYMKKFVDSPARALLLLPAAHSCRSLIVSHFSSTVNHKHTSLGTPCSGRREGKKDATNGAAHGFRCKIPSKTGRPSNIRPETVALAGYDLGIEFHTVDRVGEPSQNHLNAAQFASSPRGDLLWPL</sequence>
<dbReference type="GO" id="GO:0008233">
    <property type="term" value="F:peptidase activity"/>
    <property type="evidence" value="ECO:0007669"/>
    <property type="project" value="UniProtKB-KW"/>
</dbReference>
<name>A0A084W425_ANOSI</name>
<dbReference type="EMBL" id="KE525297">
    <property type="protein sequence ID" value="KFB44969.1"/>
    <property type="molecule type" value="Genomic_DNA"/>
</dbReference>
<dbReference type="EnsemblMetazoa" id="ASIC012903-RA">
    <property type="protein sequence ID" value="ASIC012903-PA"/>
    <property type="gene ID" value="ASIC012903"/>
</dbReference>
<accession>A0A084W425</accession>
<keyword evidence="2" id="KW-0645">Protease</keyword>
<gene>
    <name evidence="2" type="ORF">ZHAS_00012903</name>
</gene>
<evidence type="ECO:0000313" key="2">
    <source>
        <dbReference type="EMBL" id="KFB44969.1"/>
    </source>
</evidence>
<reference evidence="2 4" key="1">
    <citation type="journal article" date="2014" name="BMC Genomics">
        <title>Genome sequence of Anopheles sinensis provides insight into genetics basis of mosquito competence for malaria parasites.</title>
        <authorList>
            <person name="Zhou D."/>
            <person name="Zhang D."/>
            <person name="Ding G."/>
            <person name="Shi L."/>
            <person name="Hou Q."/>
            <person name="Ye Y."/>
            <person name="Xu Y."/>
            <person name="Zhou H."/>
            <person name="Xiong C."/>
            <person name="Li S."/>
            <person name="Yu J."/>
            <person name="Hong S."/>
            <person name="Yu X."/>
            <person name="Zou P."/>
            <person name="Chen C."/>
            <person name="Chang X."/>
            <person name="Wang W."/>
            <person name="Lv Y."/>
            <person name="Sun Y."/>
            <person name="Ma L."/>
            <person name="Shen B."/>
            <person name="Zhu C."/>
        </authorList>
    </citation>
    <scope>NUCLEOTIDE SEQUENCE [LARGE SCALE GENOMIC DNA]</scope>
</reference>
<evidence type="ECO:0000313" key="3">
    <source>
        <dbReference type="EnsemblMetazoa" id="ASIC012903-PA"/>
    </source>
</evidence>
<dbReference type="AlphaFoldDB" id="A0A084W425"/>
<dbReference type="Proteomes" id="UP000030765">
    <property type="component" value="Unassembled WGS sequence"/>
</dbReference>